<reference evidence="2" key="1">
    <citation type="journal article" date="2020" name="Fungal Divers.">
        <title>Resolving the Mortierellaceae phylogeny through synthesis of multi-gene phylogenetics and phylogenomics.</title>
        <authorList>
            <person name="Vandepol N."/>
            <person name="Liber J."/>
            <person name="Desiro A."/>
            <person name="Na H."/>
            <person name="Kennedy M."/>
            <person name="Barry K."/>
            <person name="Grigoriev I.V."/>
            <person name="Miller A.N."/>
            <person name="O'Donnell K."/>
            <person name="Stajich J.E."/>
            <person name="Bonito G."/>
        </authorList>
    </citation>
    <scope>NUCLEOTIDE SEQUENCE</scope>
    <source>
        <strain evidence="2">BC1065</strain>
    </source>
</reference>
<gene>
    <name evidence="2" type="ORF">DFQ27_000434</name>
</gene>
<evidence type="ECO:0000313" key="2">
    <source>
        <dbReference type="EMBL" id="KAG0270133.1"/>
    </source>
</evidence>
<dbReference type="InterPro" id="IPR032675">
    <property type="entry name" value="LRR_dom_sf"/>
</dbReference>
<proteinExistence type="predicted"/>
<organism evidence="2 3">
    <name type="scientific">Actinomortierella ambigua</name>
    <dbReference type="NCBI Taxonomy" id="1343610"/>
    <lineage>
        <taxon>Eukaryota</taxon>
        <taxon>Fungi</taxon>
        <taxon>Fungi incertae sedis</taxon>
        <taxon>Mucoromycota</taxon>
        <taxon>Mortierellomycotina</taxon>
        <taxon>Mortierellomycetes</taxon>
        <taxon>Mortierellales</taxon>
        <taxon>Mortierellaceae</taxon>
        <taxon>Actinomortierella</taxon>
    </lineage>
</organism>
<feature type="region of interest" description="Disordered" evidence="1">
    <location>
        <begin position="442"/>
        <end position="471"/>
    </location>
</feature>
<dbReference type="Proteomes" id="UP000807716">
    <property type="component" value="Unassembled WGS sequence"/>
</dbReference>
<dbReference type="SUPFAM" id="SSF52047">
    <property type="entry name" value="RNI-like"/>
    <property type="match status" value="1"/>
</dbReference>
<accession>A0A9P6UCX6</accession>
<dbReference type="OrthoDB" id="2330282at2759"/>
<evidence type="ECO:0000256" key="1">
    <source>
        <dbReference type="SAM" id="MobiDB-lite"/>
    </source>
</evidence>
<name>A0A9P6UCX6_9FUNG</name>
<sequence length="554" mass="61893">MSTIPTSTKDIISALVDQAKPGTSLEQYHPTVDYLAFYTHMKHPGLRFVIIQLFPDIDDAADVEYLLVQHAAEKIRTLFLDWLQMDRLVTMAPRFSSLVSLKLGHEELEVQGAIDFVERHQKLYGTIVELDIEAYLPDMFEAKMDPAIGRLVNTCRYLRSLSLSGFESLTLDLSLVPTTYLRTLKIYCGHLGHYMMGDRIAMSDIQQEQTEPPISVGQFLSRCRSLEHLMLRSVHKSVLDWAVQERRIFEATQEGGLADSSLAKATMSDTRVDSEQAALVVSQAAEAFADTIESIEIDSFSYQSNPTLTEVAWRKPLPRLQHLRLIGRSNLPFRFSSLNLCPNLRSLDLFRYVGMCGCPETELLHLQSLKQLTRLDLSIYDHLTDWTLDAILSRLDSLQYLRVSLAESTGAMTTSRGTPVASNCPCRKLSVAAITASLSPLPTVREDEDGGEGRGGGGAEGNGRQQVGFNRNPGATCGADIEVHDSECPFSSGPSRNGIMSLEGILASVDRHLFPRLKQLAVVLRRRLLDEHLLMLSEYSRRHPDLEVVPFRGL</sequence>
<dbReference type="AlphaFoldDB" id="A0A9P6UCX6"/>
<keyword evidence="3" id="KW-1185">Reference proteome</keyword>
<dbReference type="Gene3D" id="3.80.10.10">
    <property type="entry name" value="Ribonuclease Inhibitor"/>
    <property type="match status" value="1"/>
</dbReference>
<comment type="caution">
    <text evidence="2">The sequence shown here is derived from an EMBL/GenBank/DDBJ whole genome shotgun (WGS) entry which is preliminary data.</text>
</comment>
<protein>
    <submittedName>
        <fullName evidence="2">Uncharacterized protein</fullName>
    </submittedName>
</protein>
<evidence type="ECO:0000313" key="3">
    <source>
        <dbReference type="Proteomes" id="UP000807716"/>
    </source>
</evidence>
<dbReference type="EMBL" id="JAAAJB010000011">
    <property type="protein sequence ID" value="KAG0270133.1"/>
    <property type="molecule type" value="Genomic_DNA"/>
</dbReference>